<dbReference type="GO" id="GO:0016757">
    <property type="term" value="F:glycosyltransferase activity"/>
    <property type="evidence" value="ECO:0007669"/>
    <property type="project" value="UniProtKB-KW"/>
</dbReference>
<keyword evidence="4" id="KW-0812">Transmembrane</keyword>
<protein>
    <submittedName>
        <fullName evidence="8">Hydroxyproline O-arabinosyltransferase RDN1</fullName>
    </submittedName>
</protein>
<dbReference type="PANTHER" id="PTHR31485">
    <property type="entry name" value="PEPTIDYL SERINE ALPHA-GALACTOSYLTRANSFERASE"/>
    <property type="match status" value="1"/>
</dbReference>
<evidence type="ECO:0000259" key="7">
    <source>
        <dbReference type="Pfam" id="PF23452"/>
    </source>
</evidence>
<dbReference type="InterPro" id="IPR044845">
    <property type="entry name" value="HPAT/SRGT1-like"/>
</dbReference>
<dbReference type="PANTHER" id="PTHR31485:SF36">
    <property type="entry name" value="HYDROXYPROLINE O-ARABINOSYLTRANSFERASE 3"/>
    <property type="match status" value="1"/>
</dbReference>
<dbReference type="GO" id="GO:0016020">
    <property type="term" value="C:membrane"/>
    <property type="evidence" value="ECO:0007669"/>
    <property type="project" value="UniProtKB-SubCell"/>
</dbReference>
<evidence type="ECO:0000256" key="4">
    <source>
        <dbReference type="ARBA" id="ARBA00022692"/>
    </source>
</evidence>
<evidence type="ECO:0000256" key="1">
    <source>
        <dbReference type="ARBA" id="ARBA00004167"/>
    </source>
</evidence>
<keyword evidence="3" id="KW-0808">Transferase</keyword>
<sequence>MLRCGNIIRSLITHHNSIDDQGELTYGKVGEWQFDKRTYLDGPPPRNLSLPPPGVPESVVTLINLINEATANLPNWDDVH</sequence>
<dbReference type="EMBL" id="JACGWJ010000011">
    <property type="protein sequence ID" value="KAL0387802.1"/>
    <property type="molecule type" value="Genomic_DNA"/>
</dbReference>
<reference evidence="8" key="1">
    <citation type="submission" date="2020-06" db="EMBL/GenBank/DDBJ databases">
        <authorList>
            <person name="Li T."/>
            <person name="Hu X."/>
            <person name="Zhang T."/>
            <person name="Song X."/>
            <person name="Zhang H."/>
            <person name="Dai N."/>
            <person name="Sheng W."/>
            <person name="Hou X."/>
            <person name="Wei L."/>
        </authorList>
    </citation>
    <scope>NUCLEOTIDE SEQUENCE</scope>
    <source>
        <strain evidence="8">G02</strain>
        <tissue evidence="8">Leaf</tissue>
    </source>
</reference>
<comment type="caution">
    <text evidence="8">The sequence shown here is derived from an EMBL/GenBank/DDBJ whole genome shotgun (WGS) entry which is preliminary data.</text>
</comment>
<evidence type="ECO:0000256" key="6">
    <source>
        <dbReference type="ARBA" id="ARBA00023136"/>
    </source>
</evidence>
<dbReference type="Pfam" id="PF23452">
    <property type="entry name" value="HPAT"/>
    <property type="match status" value="1"/>
</dbReference>
<name>A0AAW2S709_SESRA</name>
<organism evidence="8">
    <name type="scientific">Sesamum radiatum</name>
    <name type="common">Black benniseed</name>
    <dbReference type="NCBI Taxonomy" id="300843"/>
    <lineage>
        <taxon>Eukaryota</taxon>
        <taxon>Viridiplantae</taxon>
        <taxon>Streptophyta</taxon>
        <taxon>Embryophyta</taxon>
        <taxon>Tracheophyta</taxon>
        <taxon>Spermatophyta</taxon>
        <taxon>Magnoliopsida</taxon>
        <taxon>eudicotyledons</taxon>
        <taxon>Gunneridae</taxon>
        <taxon>Pentapetalae</taxon>
        <taxon>asterids</taxon>
        <taxon>lamiids</taxon>
        <taxon>Lamiales</taxon>
        <taxon>Pedaliaceae</taxon>
        <taxon>Sesamum</taxon>
    </lineage>
</organism>
<evidence type="ECO:0000256" key="5">
    <source>
        <dbReference type="ARBA" id="ARBA00022989"/>
    </source>
</evidence>
<dbReference type="InterPro" id="IPR056508">
    <property type="entry name" value="HPAT-like"/>
</dbReference>
<keyword evidence="6" id="KW-0472">Membrane</keyword>
<proteinExistence type="predicted"/>
<evidence type="ECO:0000256" key="2">
    <source>
        <dbReference type="ARBA" id="ARBA00022676"/>
    </source>
</evidence>
<feature type="domain" description="Hydroxyproline O-arabinosyltransferase-like" evidence="7">
    <location>
        <begin position="13"/>
        <end position="77"/>
    </location>
</feature>
<reference evidence="8" key="2">
    <citation type="journal article" date="2024" name="Plant">
        <title>Genomic evolution and insights into agronomic trait innovations of Sesamum species.</title>
        <authorList>
            <person name="Miao H."/>
            <person name="Wang L."/>
            <person name="Qu L."/>
            <person name="Liu H."/>
            <person name="Sun Y."/>
            <person name="Le M."/>
            <person name="Wang Q."/>
            <person name="Wei S."/>
            <person name="Zheng Y."/>
            <person name="Lin W."/>
            <person name="Duan Y."/>
            <person name="Cao H."/>
            <person name="Xiong S."/>
            <person name="Wang X."/>
            <person name="Wei L."/>
            <person name="Li C."/>
            <person name="Ma Q."/>
            <person name="Ju M."/>
            <person name="Zhao R."/>
            <person name="Li G."/>
            <person name="Mu C."/>
            <person name="Tian Q."/>
            <person name="Mei H."/>
            <person name="Zhang T."/>
            <person name="Gao T."/>
            <person name="Zhang H."/>
        </authorList>
    </citation>
    <scope>NUCLEOTIDE SEQUENCE</scope>
    <source>
        <strain evidence="8">G02</strain>
    </source>
</reference>
<accession>A0AAW2S709</accession>
<gene>
    <name evidence="8" type="ORF">Sradi_2662000</name>
</gene>
<comment type="subcellular location">
    <subcellularLocation>
        <location evidence="1">Membrane</location>
        <topology evidence="1">Single-pass membrane protein</topology>
    </subcellularLocation>
</comment>
<evidence type="ECO:0000313" key="8">
    <source>
        <dbReference type="EMBL" id="KAL0387802.1"/>
    </source>
</evidence>
<dbReference type="AlphaFoldDB" id="A0AAW2S709"/>
<evidence type="ECO:0000256" key="3">
    <source>
        <dbReference type="ARBA" id="ARBA00022679"/>
    </source>
</evidence>
<keyword evidence="2" id="KW-0328">Glycosyltransferase</keyword>
<keyword evidence="5" id="KW-1133">Transmembrane helix</keyword>